<evidence type="ECO:0000259" key="2">
    <source>
        <dbReference type="SMART" id="SM00642"/>
    </source>
</evidence>
<protein>
    <submittedName>
        <fullName evidence="3">Alpha-glucosidase</fullName>
        <ecNumber evidence="3">3.2.1.-</ecNumber>
    </submittedName>
</protein>
<dbReference type="SUPFAM" id="SSF51011">
    <property type="entry name" value="Glycosyl hydrolase domain"/>
    <property type="match status" value="1"/>
</dbReference>
<comment type="similarity">
    <text evidence="1">Belongs to the glycosyl hydrolase 13 family.</text>
</comment>
<keyword evidence="3" id="KW-0378">Hydrolase</keyword>
<accession>A0ABW8TLQ1</accession>
<comment type="caution">
    <text evidence="3">The sequence shown here is derived from an EMBL/GenBank/DDBJ whole genome shotgun (WGS) entry which is preliminary data.</text>
</comment>
<sequence length="556" mass="65507">MDRKWWKEGIVYQAYVRSFKDSNGDGIGDLKGIIEKLDYLKNLGIDILYLNPINSSPNYDNGYDISNFEDIMEEFGTLEDFDVLIKELHNRSMKLIMDIVINHTSHEHPWFKESRKSKDNPYRDYYIWQPGRNNGVVNNWGSFFGGSAWEYDITTDEYYLHIFSKEQPDLNWENESLREEIKEMIRFWIDKGVDGFRIDAINHLAKDMNFPDAPIEQGTKYGNFIKYVQNLPKVHEYIKEIRRDVFKDDYHVLIGETGGISYHNTKLYTGAEARELDMIFHFDMNGIGFGKKPWEKASINLIKDLKEKMTGWQLIKEEEGWCPLFYSNHDSTRTVSRLGEDKKYRKESAKMLAMLQLTQKGTPFIYYGDEIGMTNANEFKLEDYRDIAIFNRYKEQVETGVVSEGNFVMGLHNTSRDNDRTPMQWDSTMNSGFTTGKPWIKVNSNYSEINVKEQLEDKDSIINFYKELIAIRKVYPVLVYGSFQELNHEHEEVYSYIRELYGVRLLIIVNFFENNASYKLPIDINISEAKLLISNYKNINKEDFCLKPYESRLYIL</sequence>
<reference evidence="3 4" key="1">
    <citation type="submission" date="2024-11" db="EMBL/GenBank/DDBJ databases">
        <authorList>
            <person name="Heng Y.C."/>
            <person name="Lim A.C.H."/>
            <person name="Lee J.K.Y."/>
            <person name="Kittelmann S."/>
        </authorList>
    </citation>
    <scope>NUCLEOTIDE SEQUENCE [LARGE SCALE GENOMIC DNA]</scope>
    <source>
        <strain evidence="3 4">WILCCON 0202</strain>
    </source>
</reference>
<dbReference type="InterPro" id="IPR045857">
    <property type="entry name" value="O16G_dom_2"/>
</dbReference>
<dbReference type="EC" id="3.2.1.-" evidence="3"/>
<dbReference type="CDD" id="cd11333">
    <property type="entry name" value="AmyAc_SI_OligoGlu_DGase"/>
    <property type="match status" value="1"/>
</dbReference>
<keyword evidence="4" id="KW-1185">Reference proteome</keyword>
<dbReference type="Pfam" id="PF00128">
    <property type="entry name" value="Alpha-amylase"/>
    <property type="match status" value="1"/>
</dbReference>
<dbReference type="SMART" id="SM00642">
    <property type="entry name" value="Aamy"/>
    <property type="match status" value="1"/>
</dbReference>
<name>A0ABW8TLQ1_9CLOT</name>
<dbReference type="InterPro" id="IPR006047">
    <property type="entry name" value="GH13_cat_dom"/>
</dbReference>
<evidence type="ECO:0000256" key="1">
    <source>
        <dbReference type="ARBA" id="ARBA00008061"/>
    </source>
</evidence>
<dbReference type="SUPFAM" id="SSF51445">
    <property type="entry name" value="(Trans)glycosidases"/>
    <property type="match status" value="1"/>
</dbReference>
<organism evidence="3 4">
    <name type="scientific">Candidatus Clostridium radicumherbarum</name>
    <dbReference type="NCBI Taxonomy" id="3381662"/>
    <lineage>
        <taxon>Bacteria</taxon>
        <taxon>Bacillati</taxon>
        <taxon>Bacillota</taxon>
        <taxon>Clostridia</taxon>
        <taxon>Eubacteriales</taxon>
        <taxon>Clostridiaceae</taxon>
        <taxon>Clostridium</taxon>
    </lineage>
</organism>
<dbReference type="NCBIfam" id="NF008183">
    <property type="entry name" value="PRK10933.1"/>
    <property type="match status" value="1"/>
</dbReference>
<dbReference type="GO" id="GO:0016798">
    <property type="term" value="F:hydrolase activity, acting on glycosyl bonds"/>
    <property type="evidence" value="ECO:0007669"/>
    <property type="project" value="UniProtKB-KW"/>
</dbReference>
<dbReference type="EMBL" id="JBJHZY010000001">
    <property type="protein sequence ID" value="MFL0266601.1"/>
    <property type="molecule type" value="Genomic_DNA"/>
</dbReference>
<dbReference type="InterPro" id="IPR013780">
    <property type="entry name" value="Glyco_hydro_b"/>
</dbReference>
<proteinExistence type="inferred from homology"/>
<dbReference type="InterPro" id="IPR017853">
    <property type="entry name" value="GH"/>
</dbReference>
<gene>
    <name evidence="3" type="ORF">ACJDUH_00710</name>
</gene>
<feature type="domain" description="Glycosyl hydrolase family 13 catalytic" evidence="2">
    <location>
        <begin position="13"/>
        <end position="420"/>
    </location>
</feature>
<evidence type="ECO:0000313" key="3">
    <source>
        <dbReference type="EMBL" id="MFL0266601.1"/>
    </source>
</evidence>
<dbReference type="PANTHER" id="PTHR10357:SF179">
    <property type="entry name" value="NEUTRAL AND BASIC AMINO ACID TRANSPORT PROTEIN RBAT"/>
    <property type="match status" value="1"/>
</dbReference>
<dbReference type="Gene3D" id="2.60.40.1180">
    <property type="entry name" value="Golgi alpha-mannosidase II"/>
    <property type="match status" value="1"/>
</dbReference>
<keyword evidence="3" id="KW-0326">Glycosidase</keyword>
<dbReference type="PANTHER" id="PTHR10357">
    <property type="entry name" value="ALPHA-AMYLASE FAMILY MEMBER"/>
    <property type="match status" value="1"/>
</dbReference>
<dbReference type="Proteomes" id="UP001623661">
    <property type="component" value="Unassembled WGS sequence"/>
</dbReference>
<dbReference type="RefSeq" id="WP_406763232.1">
    <property type="nucleotide sequence ID" value="NZ_JBJHZY010000001.1"/>
</dbReference>
<dbReference type="Gene3D" id="3.90.400.10">
    <property type="entry name" value="Oligo-1,6-glucosidase, Domain 2"/>
    <property type="match status" value="1"/>
</dbReference>
<dbReference type="Gene3D" id="3.20.20.80">
    <property type="entry name" value="Glycosidases"/>
    <property type="match status" value="1"/>
</dbReference>
<evidence type="ECO:0000313" key="4">
    <source>
        <dbReference type="Proteomes" id="UP001623661"/>
    </source>
</evidence>